<dbReference type="InterPro" id="IPR009010">
    <property type="entry name" value="Asp_de-COase-like_dom_sf"/>
</dbReference>
<dbReference type="InterPro" id="IPR027467">
    <property type="entry name" value="MopterinOxRdtase_cofactor_BS"/>
</dbReference>
<comment type="similarity">
    <text evidence="1">Belongs to the prokaryotic molybdopterin-containing oxidoreductase family.</text>
</comment>
<dbReference type="InterPro" id="IPR006656">
    <property type="entry name" value="Mopterin_OxRdtase"/>
</dbReference>
<protein>
    <submittedName>
        <fullName evidence="7">Anaerobic selenocysteine-containing dehydrogenase</fullName>
    </submittedName>
</protein>
<dbReference type="SUPFAM" id="SSF50692">
    <property type="entry name" value="ADC-like"/>
    <property type="match status" value="1"/>
</dbReference>
<dbReference type="GO" id="GO:0051539">
    <property type="term" value="F:4 iron, 4 sulfur cluster binding"/>
    <property type="evidence" value="ECO:0007669"/>
    <property type="project" value="UniProtKB-KW"/>
</dbReference>
<dbReference type="AlphaFoldDB" id="A0A840EU31"/>
<feature type="domain" description="4Fe-4S Mo/W bis-MGD-type" evidence="6">
    <location>
        <begin position="7"/>
        <end position="63"/>
    </location>
</feature>
<dbReference type="RefSeq" id="WP_183368982.1">
    <property type="nucleotide sequence ID" value="NZ_BAABHL010000045.1"/>
</dbReference>
<dbReference type="InterPro" id="IPR006657">
    <property type="entry name" value="MoPterin_dinucl-bd_dom"/>
</dbReference>
<dbReference type="GO" id="GO:0016491">
    <property type="term" value="F:oxidoreductase activity"/>
    <property type="evidence" value="ECO:0007669"/>
    <property type="project" value="InterPro"/>
</dbReference>
<dbReference type="Pfam" id="PF04879">
    <property type="entry name" value="Molybdop_Fe4S4"/>
    <property type="match status" value="1"/>
</dbReference>
<dbReference type="Gene3D" id="3.40.50.740">
    <property type="match status" value="1"/>
</dbReference>
<evidence type="ECO:0000256" key="1">
    <source>
        <dbReference type="ARBA" id="ARBA00010312"/>
    </source>
</evidence>
<evidence type="ECO:0000256" key="2">
    <source>
        <dbReference type="ARBA" id="ARBA00022485"/>
    </source>
</evidence>
<name>A0A840EU31_9ACTN</name>
<accession>A0A840EU31</accession>
<dbReference type="PROSITE" id="PS51669">
    <property type="entry name" value="4FE4S_MOW_BIS_MGD"/>
    <property type="match status" value="1"/>
</dbReference>
<keyword evidence="2" id="KW-0004">4Fe-4S</keyword>
<organism evidence="7 8">
    <name type="scientific">Gordonia humi</name>
    <dbReference type="NCBI Taxonomy" id="686429"/>
    <lineage>
        <taxon>Bacteria</taxon>
        <taxon>Bacillati</taxon>
        <taxon>Actinomycetota</taxon>
        <taxon>Actinomycetes</taxon>
        <taxon>Mycobacteriales</taxon>
        <taxon>Gordoniaceae</taxon>
        <taxon>Gordonia</taxon>
    </lineage>
</organism>
<dbReference type="GO" id="GO:0046872">
    <property type="term" value="F:metal ion binding"/>
    <property type="evidence" value="ECO:0007669"/>
    <property type="project" value="UniProtKB-KW"/>
</dbReference>
<dbReference type="Proteomes" id="UP000551501">
    <property type="component" value="Unassembled WGS sequence"/>
</dbReference>
<gene>
    <name evidence="7" type="ORF">BKA16_000396</name>
</gene>
<comment type="caution">
    <text evidence="7">The sequence shown here is derived from an EMBL/GenBank/DDBJ whole genome shotgun (WGS) entry which is preliminary data.</text>
</comment>
<evidence type="ECO:0000313" key="8">
    <source>
        <dbReference type="Proteomes" id="UP000551501"/>
    </source>
</evidence>
<dbReference type="SUPFAM" id="SSF53706">
    <property type="entry name" value="Formate dehydrogenase/DMSO reductase, domains 1-3"/>
    <property type="match status" value="1"/>
</dbReference>
<dbReference type="Pfam" id="PF00384">
    <property type="entry name" value="Molybdopterin"/>
    <property type="match status" value="1"/>
</dbReference>
<dbReference type="InterPro" id="IPR050612">
    <property type="entry name" value="Prok_Mopterin_Oxidored"/>
</dbReference>
<keyword evidence="5" id="KW-0411">Iron-sulfur</keyword>
<dbReference type="PROSITE" id="PS00551">
    <property type="entry name" value="MOLYBDOPTERIN_PROK_1"/>
    <property type="match status" value="1"/>
</dbReference>
<dbReference type="Pfam" id="PF01568">
    <property type="entry name" value="Molydop_binding"/>
    <property type="match status" value="1"/>
</dbReference>
<dbReference type="EMBL" id="JACIFP010000001">
    <property type="protein sequence ID" value="MBB4133844.1"/>
    <property type="molecule type" value="Genomic_DNA"/>
</dbReference>
<dbReference type="PANTHER" id="PTHR43742:SF2">
    <property type="entry name" value="ASSIMILATORY NITRATE REDUCTASE CATALYTIC SUBUNIT"/>
    <property type="match status" value="1"/>
</dbReference>
<dbReference type="SMART" id="SM00926">
    <property type="entry name" value="Molybdop_Fe4S4"/>
    <property type="match status" value="1"/>
</dbReference>
<keyword evidence="3" id="KW-0479">Metal-binding</keyword>
<sequence>MSTLPLTTTTSSYCRICSGLCGINVTVENGRVTRIQGDRDHPLSSGFTCPKGRHWGDMHHDPQRFVNSQRRAPDGDLTPVPVTTAIEEIAGRLTAIIDEHGPDSVAFFIGTQAYTATLTFPFANAWQRALGTHKNFSTNTIDQSAKFVAAERLGSWRGGRQRFEDSDVWLLAGSNPLVSMQGGEVSGIPVHGGPRRLRAAQDNGMTFIVVDPRRSETAARADIHLQLVPGTDAMLYAGLIREILTNGWHDREFCDEYADHLADLGRAVEAATPERVAAATGLDADELRSAAAAFGCAERGMATSGTGANMGPQANLAEHLLEALNVICGRFPRAGDRAAGGRLIGDAKPGGAAVREPSRPWERGFRSRVGSHGMLYGNQLPTGLLPDEILSPGPDRVRALVVCGGNPAACIPDQERTVDALRSLDLLVTVDPYPSETARLADYVIAPTLGLERADHTRPNESWFSDDFGQWTDPVLPRPEGVIEDWEFWLRLGQAMRYTLRIGSREYTPDTPVPSAEDVLISFGHRSRIPLDEIRSHPHGIVWDDPEPATVQPSEAGGLFRLLPADVADELAAMFAAADRPVERGFFLTVRRIKETMNTLGRRIPSLDAGANPLHVHPDDAAALGVAEGDAVTVTSDHGQVRARVRIDRAHRPGTVSITHCYGDLPGADDDPDSVGANPARLLSHTVGVQPISAMPQMTAVRVDVAPIAAADSA</sequence>
<proteinExistence type="inferred from homology"/>
<dbReference type="Gene3D" id="2.20.25.90">
    <property type="entry name" value="ADC-like domains"/>
    <property type="match status" value="1"/>
</dbReference>
<reference evidence="7 8" key="1">
    <citation type="submission" date="2020-08" db="EMBL/GenBank/DDBJ databases">
        <title>Sequencing the genomes of 1000 actinobacteria strains.</title>
        <authorList>
            <person name="Klenk H.-P."/>
        </authorList>
    </citation>
    <scope>NUCLEOTIDE SEQUENCE [LARGE SCALE GENOMIC DNA]</scope>
    <source>
        <strain evidence="7 8">DSM 45298</strain>
    </source>
</reference>
<dbReference type="Gene3D" id="3.40.228.10">
    <property type="entry name" value="Dimethylsulfoxide Reductase, domain 2"/>
    <property type="match status" value="1"/>
</dbReference>
<evidence type="ECO:0000313" key="7">
    <source>
        <dbReference type="EMBL" id="MBB4133844.1"/>
    </source>
</evidence>
<dbReference type="InterPro" id="IPR006963">
    <property type="entry name" value="Mopterin_OxRdtase_4Fe-4S_dom"/>
</dbReference>
<dbReference type="GO" id="GO:0043546">
    <property type="term" value="F:molybdopterin cofactor binding"/>
    <property type="evidence" value="ECO:0007669"/>
    <property type="project" value="InterPro"/>
</dbReference>
<evidence type="ECO:0000256" key="3">
    <source>
        <dbReference type="ARBA" id="ARBA00022723"/>
    </source>
</evidence>
<dbReference type="PANTHER" id="PTHR43742">
    <property type="entry name" value="TRIMETHYLAMINE-N-OXIDE REDUCTASE"/>
    <property type="match status" value="1"/>
</dbReference>
<evidence type="ECO:0000259" key="6">
    <source>
        <dbReference type="PROSITE" id="PS51669"/>
    </source>
</evidence>
<keyword evidence="8" id="KW-1185">Reference proteome</keyword>
<evidence type="ECO:0000256" key="4">
    <source>
        <dbReference type="ARBA" id="ARBA00023004"/>
    </source>
</evidence>
<dbReference type="Gene3D" id="2.40.40.20">
    <property type="match status" value="1"/>
</dbReference>
<evidence type="ECO:0000256" key="5">
    <source>
        <dbReference type="ARBA" id="ARBA00023014"/>
    </source>
</evidence>
<keyword evidence="4" id="KW-0408">Iron</keyword>